<feature type="domain" description="ABC transmembrane type-1" evidence="9">
    <location>
        <begin position="169"/>
        <end position="360"/>
    </location>
</feature>
<dbReference type="PATRIC" id="fig|1125779.3.peg.45"/>
<comment type="subcellular location">
    <subcellularLocation>
        <location evidence="1 7">Cell membrane</location>
        <topology evidence="1 7">Multi-pass membrane protein</topology>
    </subcellularLocation>
</comment>
<dbReference type="Gene3D" id="1.10.3720.10">
    <property type="entry name" value="MetI-like"/>
    <property type="match status" value="1"/>
</dbReference>
<reference evidence="10 11" key="1">
    <citation type="submission" date="2013-05" db="EMBL/GenBank/DDBJ databases">
        <title>The Genome Sequence of Corynebacterium pyruviciproducens 1773O (ATCC BAA-1742).</title>
        <authorList>
            <consortium name="The Broad Institute Genomics Platform"/>
            <person name="Earl A."/>
            <person name="Ward D."/>
            <person name="Feldgarden M."/>
            <person name="Gevers D."/>
            <person name="Tong J."/>
            <person name="Walker B."/>
            <person name="Young S."/>
            <person name="Zeng Q."/>
            <person name="Gargeya S."/>
            <person name="Fitzgerald M."/>
            <person name="Haas B."/>
            <person name="Abouelleil A."/>
            <person name="Allen A.W."/>
            <person name="Alvarado L."/>
            <person name="Arachchi H.M."/>
            <person name="Berlin A.M."/>
            <person name="Chapman S.B."/>
            <person name="Gainer-Dewar J."/>
            <person name="Goldberg J."/>
            <person name="Griggs A."/>
            <person name="Gujja S."/>
            <person name="Hansen M."/>
            <person name="Howarth C."/>
            <person name="Imamovic A."/>
            <person name="Ireland A."/>
            <person name="Larimer J."/>
            <person name="McCowan C."/>
            <person name="Murphy C."/>
            <person name="Pearson M."/>
            <person name="Poon T.W."/>
            <person name="Priest M."/>
            <person name="Roberts A."/>
            <person name="Saif S."/>
            <person name="Shea T."/>
            <person name="Sisk P."/>
            <person name="Sykes S."/>
            <person name="Wortman J."/>
            <person name="Nusbaum C."/>
            <person name="Birren B."/>
        </authorList>
    </citation>
    <scope>NUCLEOTIDE SEQUENCE [LARGE SCALE GENOMIC DNA]</scope>
    <source>
        <strain evidence="10 11">ATCC BAA-1742</strain>
    </source>
</reference>
<keyword evidence="3" id="KW-1003">Cell membrane</keyword>
<dbReference type="Pfam" id="PF12911">
    <property type="entry name" value="OppC_N"/>
    <property type="match status" value="1"/>
</dbReference>
<dbReference type="PANTHER" id="PTHR43386">
    <property type="entry name" value="OLIGOPEPTIDE TRANSPORT SYSTEM PERMEASE PROTEIN APPC"/>
    <property type="match status" value="1"/>
</dbReference>
<feature type="region of interest" description="Disordered" evidence="8">
    <location>
        <begin position="1"/>
        <end position="24"/>
    </location>
</feature>
<keyword evidence="11" id="KW-1185">Reference proteome</keyword>
<evidence type="ECO:0000313" key="10">
    <source>
        <dbReference type="EMBL" id="EPD71111.1"/>
    </source>
</evidence>
<dbReference type="PANTHER" id="PTHR43386:SF6">
    <property type="entry name" value="ABC TRANSPORTER PERMEASE PROTEIN"/>
    <property type="match status" value="1"/>
</dbReference>
<keyword evidence="5 7" id="KW-1133">Transmembrane helix</keyword>
<dbReference type="PROSITE" id="PS50928">
    <property type="entry name" value="ABC_TM1"/>
    <property type="match status" value="1"/>
</dbReference>
<evidence type="ECO:0000256" key="7">
    <source>
        <dbReference type="RuleBase" id="RU363032"/>
    </source>
</evidence>
<evidence type="ECO:0000313" key="11">
    <source>
        <dbReference type="Proteomes" id="UP000014408"/>
    </source>
</evidence>
<protein>
    <recommendedName>
        <fullName evidence="9">ABC transmembrane type-1 domain-containing protein</fullName>
    </recommendedName>
</protein>
<sequence length="374" mass="40199">MPNNKDSRPVSPNSIADNTASTTDDMIRVPENAIRIADPATEEQMVIERRTGGLMNDTVTGGEVLPGQEYYVSAVDEQGLGAVDAVPDDSAPSSMWGEAWRYLRRRPMFWLSAALILCAILLAMFPQMFTSTDPRFCELSNSLANPSAGHPFGFDRQGCDIYSRVIFGARASVTVGVLTTIAVTVLGTVIGSIAGFVGGIWDTILSRLTDIFFAVPLVLAAIVVMQMFKEQRTVWTVVVALSIFGWTNIARITRGAVMSVKNEEFVTAARAVGASRFTILTNHILPNAAAPIIVYATVALGTFIVAEATLSFLGIGLPSTVVSWGGDISAAQASLRTKPMVLFYPAIALALTVLSFIMMGDVVRDALDPKARKR</sequence>
<evidence type="ECO:0000259" key="9">
    <source>
        <dbReference type="PROSITE" id="PS50928"/>
    </source>
</evidence>
<evidence type="ECO:0000256" key="8">
    <source>
        <dbReference type="SAM" id="MobiDB-lite"/>
    </source>
</evidence>
<evidence type="ECO:0000256" key="5">
    <source>
        <dbReference type="ARBA" id="ARBA00022989"/>
    </source>
</evidence>
<feature type="transmembrane region" description="Helical" evidence="7">
    <location>
        <begin position="177"/>
        <end position="201"/>
    </location>
</feature>
<feature type="transmembrane region" description="Helical" evidence="7">
    <location>
        <begin position="292"/>
        <end position="315"/>
    </location>
</feature>
<feature type="compositionally biased region" description="Polar residues" evidence="8">
    <location>
        <begin position="9"/>
        <end position="24"/>
    </location>
</feature>
<dbReference type="HOGENOM" id="CLU_028518_1_4_11"/>
<dbReference type="STRING" id="1125779.HMPREF1219_00048"/>
<dbReference type="AlphaFoldDB" id="S2Z3W7"/>
<evidence type="ECO:0000256" key="2">
    <source>
        <dbReference type="ARBA" id="ARBA00022448"/>
    </source>
</evidence>
<evidence type="ECO:0000256" key="3">
    <source>
        <dbReference type="ARBA" id="ARBA00022475"/>
    </source>
</evidence>
<dbReference type="CDD" id="cd06261">
    <property type="entry name" value="TM_PBP2"/>
    <property type="match status" value="1"/>
</dbReference>
<dbReference type="InterPro" id="IPR050366">
    <property type="entry name" value="BP-dependent_transpt_permease"/>
</dbReference>
<dbReference type="InterPro" id="IPR000515">
    <property type="entry name" value="MetI-like"/>
</dbReference>
<feature type="transmembrane region" description="Helical" evidence="7">
    <location>
        <begin position="234"/>
        <end position="252"/>
    </location>
</feature>
<accession>S2Z3W7</accession>
<dbReference type="EMBL" id="ATBY01000001">
    <property type="protein sequence ID" value="EPD71111.1"/>
    <property type="molecule type" value="Genomic_DNA"/>
</dbReference>
<dbReference type="eggNOG" id="COG1173">
    <property type="taxonomic scope" value="Bacteria"/>
</dbReference>
<proteinExistence type="inferred from homology"/>
<dbReference type="GO" id="GO:0055085">
    <property type="term" value="P:transmembrane transport"/>
    <property type="evidence" value="ECO:0007669"/>
    <property type="project" value="InterPro"/>
</dbReference>
<dbReference type="Pfam" id="PF00528">
    <property type="entry name" value="BPD_transp_1"/>
    <property type="match status" value="1"/>
</dbReference>
<feature type="transmembrane region" description="Helical" evidence="7">
    <location>
        <begin position="208"/>
        <end position="228"/>
    </location>
</feature>
<evidence type="ECO:0000256" key="1">
    <source>
        <dbReference type="ARBA" id="ARBA00004651"/>
    </source>
</evidence>
<organism evidence="10 11">
    <name type="scientific">Corynebacterium pyruviciproducens ATCC BAA-1742</name>
    <dbReference type="NCBI Taxonomy" id="1125779"/>
    <lineage>
        <taxon>Bacteria</taxon>
        <taxon>Bacillati</taxon>
        <taxon>Actinomycetota</taxon>
        <taxon>Actinomycetes</taxon>
        <taxon>Mycobacteriales</taxon>
        <taxon>Corynebacteriaceae</taxon>
        <taxon>Corynebacterium</taxon>
    </lineage>
</organism>
<gene>
    <name evidence="10" type="ORF">HMPREF1219_00048</name>
</gene>
<dbReference type="Proteomes" id="UP000014408">
    <property type="component" value="Unassembled WGS sequence"/>
</dbReference>
<keyword evidence="6 7" id="KW-0472">Membrane</keyword>
<name>S2Z3W7_9CORY</name>
<dbReference type="InterPro" id="IPR035906">
    <property type="entry name" value="MetI-like_sf"/>
</dbReference>
<dbReference type="GO" id="GO:0005886">
    <property type="term" value="C:plasma membrane"/>
    <property type="evidence" value="ECO:0007669"/>
    <property type="project" value="UniProtKB-SubCell"/>
</dbReference>
<keyword evidence="4 7" id="KW-0812">Transmembrane</keyword>
<feature type="transmembrane region" description="Helical" evidence="7">
    <location>
        <begin position="108"/>
        <end position="129"/>
    </location>
</feature>
<evidence type="ECO:0000256" key="6">
    <source>
        <dbReference type="ARBA" id="ARBA00023136"/>
    </source>
</evidence>
<feature type="transmembrane region" description="Helical" evidence="7">
    <location>
        <begin position="342"/>
        <end position="363"/>
    </location>
</feature>
<keyword evidence="2 7" id="KW-0813">Transport</keyword>
<dbReference type="SUPFAM" id="SSF161098">
    <property type="entry name" value="MetI-like"/>
    <property type="match status" value="1"/>
</dbReference>
<comment type="similarity">
    <text evidence="7">Belongs to the binding-protein-dependent transport system permease family.</text>
</comment>
<evidence type="ECO:0000256" key="4">
    <source>
        <dbReference type="ARBA" id="ARBA00022692"/>
    </source>
</evidence>
<dbReference type="InterPro" id="IPR025966">
    <property type="entry name" value="OppC_N"/>
</dbReference>
<comment type="caution">
    <text evidence="10">The sequence shown here is derived from an EMBL/GenBank/DDBJ whole genome shotgun (WGS) entry which is preliminary data.</text>
</comment>